<dbReference type="InterPro" id="IPR003593">
    <property type="entry name" value="AAA+_ATPase"/>
</dbReference>
<evidence type="ECO:0000256" key="12">
    <source>
        <dbReference type="SAM" id="MobiDB-lite"/>
    </source>
</evidence>
<dbReference type="FunFam" id="3.40.50.300:FF:001683">
    <property type="entry name" value="ABC transporter B family member 20"/>
    <property type="match status" value="1"/>
</dbReference>
<evidence type="ECO:0000256" key="11">
    <source>
        <dbReference type="ARBA" id="ARBA00093214"/>
    </source>
</evidence>
<dbReference type="SMART" id="SM00382">
    <property type="entry name" value="AAA"/>
    <property type="match status" value="2"/>
</dbReference>
<sequence>MMVSRGLFGWSPPHVQPLTPVSEVSEPPESPSPYLDFGAETSASQQVEAEEEMEEMEDIEPPPAAVPFSRLFACADRLDWFLMVVGSVAAAAHGTALVVYLHYFAKVIQVPQQQDQFHRFKELALTMVYIAGGVFVAGWIEVSCWILTGERQTAVIRSKYVRVLLNQDMSFFDTYGNNGDIVSQVLSDVLLIQSALSEKVGNYIHNMATFISGLVIAFVNCWQIALITLATGPFIVAAGGISNIFLHRLAENIQDAYAEAASIAEQAVSYIRTLCAFTNETLAKYSYATSLQATLRYGILISLVQGLGLGFTYGLAICSCALQLWVGRFLVIHGKAHGGEIVTAMFAVILSGLGLNQAATNFYSFDQGRIAAYRLFEMISRSSSSFNHDGSAPVSVQGNIEFRNVYFSYLSRPEIPILSGFYLTVPAKKTVALVGRNGSGKSSIIPLMERFYDPTLGEVLLDGENIKNLKLEWLRSQIGLVTQEPALLSLSIRDNIAYGRDTTMDQIEEAAKIAHAHTFISSLDEGYDTQIGRAGLTLTEEQKIKLSIARAVLLNPSILLLDEVTGGLDFEAERSVQEALDLLMLGRSTIIIARRLSLIKNADYIAVMEEGQLVEMGTHDELLTLGGLYAELLRCEEATKLPKRMPARNYKKTAAFQIEKDSSESHSCKEPSSPRMMKSPSLQRISAVFRPSDGFFNLQESPQVQSPPPEKMMENGQSLDLTEKEPSIKRQDSFEMRLPKLPKIDVQSVHRQTSNGSDPESPVSPLLTSDPKNERSHSQTFSRPDSYSDEFSMKMKETKDAQHRDQPSFWRLAELSFAEWLYAVLGSIGAAIFGAFNPLLAYVIGLVVTTYYRIDGTHHLRGEIDKWCLIIACMGIVTVVANFLQHFYFGIMGEKMTERVRRMMFSAMLRNEIGWYDEEENSADNLSMRLANDATFVRAAFSNRLSIFIQDSAAVIVAFLIGVLLHWRIALVALATLPVLCVSAIAQKLWLAGFSRGIQEMHRKASLVLEDAVRNIYTVVAFCAGNKVMELYRLQLNKIFMQSFLHGLAIGFAFGFSQFLLFACNALLLWYTAICIKKSYVDAPTALKEYMVFSFATFALVEPFGLAPYILKRRKSLISVFEIIDRVPKIDPDENSALKPPNVYGSIELKNVDFCYPTRPEVLVLSNFSLKVSGGQTIAVVGVSGSGKRTIISLMERYYDPVAGQVLLDGRDLKLYNLKWLRSHLEPIIFSTTIRENIIYARHNASEAEMKEAARIANAHHFISSLPHGYDTHVGMRGVDLTPGQKQRIAIARVVLKNAPILLLDEASSSIESESSRVVQEALDTLVMGNKTTILIAHRAAMMRHVDNIVVLNGGRIVEEGTHDSLVAKNGLYVRLMQPHFGKALRPHRLI</sequence>
<keyword evidence="8 13" id="KW-1133">Transmembrane helix</keyword>
<evidence type="ECO:0000256" key="13">
    <source>
        <dbReference type="SAM" id="Phobius"/>
    </source>
</evidence>
<evidence type="ECO:0000256" key="10">
    <source>
        <dbReference type="ARBA" id="ARBA00023180"/>
    </source>
</evidence>
<feature type="region of interest" description="Disordered" evidence="12">
    <location>
        <begin position="11"/>
        <end position="45"/>
    </location>
</feature>
<feature type="transmembrane region" description="Helical" evidence="13">
    <location>
        <begin position="200"/>
        <end position="218"/>
    </location>
</feature>
<feature type="transmembrane region" description="Helical" evidence="13">
    <location>
        <begin position="1043"/>
        <end position="1070"/>
    </location>
</feature>
<accession>A0A1S2Y0A0</accession>
<comment type="subcellular location">
    <subcellularLocation>
        <location evidence="1">Membrane</location>
        <topology evidence="1">Multi-pass membrane protein</topology>
    </subcellularLocation>
</comment>
<dbReference type="Pfam" id="PF00005">
    <property type="entry name" value="ABC_tran"/>
    <property type="match status" value="2"/>
</dbReference>
<name>A0A1S2Y0A0_CICAR</name>
<dbReference type="PANTHER" id="PTHR24222">
    <property type="entry name" value="ABC TRANSPORTER B FAMILY"/>
    <property type="match status" value="1"/>
</dbReference>
<evidence type="ECO:0000256" key="9">
    <source>
        <dbReference type="ARBA" id="ARBA00023136"/>
    </source>
</evidence>
<dbReference type="CDD" id="cd18577">
    <property type="entry name" value="ABC_6TM_Pgp_ABCB1_D1_like"/>
    <property type="match status" value="1"/>
</dbReference>
<feature type="compositionally biased region" description="Polar residues" evidence="12">
    <location>
        <begin position="749"/>
        <end position="758"/>
    </location>
</feature>
<evidence type="ECO:0000259" key="14">
    <source>
        <dbReference type="PROSITE" id="PS50893"/>
    </source>
</evidence>
<dbReference type="FunFam" id="1.20.1560.10:FF:000028">
    <property type="entry name" value="ABC transporter B family member 20"/>
    <property type="match status" value="1"/>
</dbReference>
<evidence type="ECO:0000256" key="3">
    <source>
        <dbReference type="ARBA" id="ARBA00022448"/>
    </source>
</evidence>
<feature type="transmembrane region" description="Helical" evidence="13">
    <location>
        <begin position="224"/>
        <end position="246"/>
    </location>
</feature>
<evidence type="ECO:0000259" key="15">
    <source>
        <dbReference type="PROSITE" id="PS50929"/>
    </source>
</evidence>
<dbReference type="PaxDb" id="3827-XP_004497307.1"/>
<feature type="region of interest" description="Disordered" evidence="12">
    <location>
        <begin position="656"/>
        <end position="681"/>
    </location>
</feature>
<dbReference type="GO" id="GO:0005524">
    <property type="term" value="F:ATP binding"/>
    <property type="evidence" value="ECO:0007669"/>
    <property type="project" value="UniProtKB-KW"/>
</dbReference>
<feature type="transmembrane region" description="Helical" evidence="13">
    <location>
        <begin position="869"/>
        <end position="891"/>
    </location>
</feature>
<dbReference type="CDD" id="cd18578">
    <property type="entry name" value="ABC_6TM_Pgp_ABCB1_D2_like"/>
    <property type="match status" value="1"/>
</dbReference>
<keyword evidence="7" id="KW-0067">ATP-binding</keyword>
<dbReference type="GO" id="GO:0016887">
    <property type="term" value="F:ATP hydrolysis activity"/>
    <property type="evidence" value="ECO:0007669"/>
    <property type="project" value="InterPro"/>
</dbReference>
<evidence type="ECO:0000256" key="5">
    <source>
        <dbReference type="ARBA" id="ARBA00022737"/>
    </source>
</evidence>
<keyword evidence="9 13" id="KW-0472">Membrane</keyword>
<dbReference type="FunFam" id="3.40.50.300:FF:000240">
    <property type="entry name" value="ABC transporter B family member 20"/>
    <property type="match status" value="1"/>
</dbReference>
<feature type="compositionally biased region" description="Basic and acidic residues" evidence="12">
    <location>
        <begin position="721"/>
        <end position="738"/>
    </location>
</feature>
<dbReference type="Gene3D" id="1.20.1560.10">
    <property type="entry name" value="ABC transporter type 1, transmembrane domain"/>
    <property type="match status" value="3"/>
</dbReference>
<keyword evidence="3" id="KW-0813">Transport</keyword>
<feature type="transmembrane region" description="Helical" evidence="13">
    <location>
        <begin position="123"/>
        <end position="147"/>
    </location>
</feature>
<feature type="domain" description="ABC transmembrane type-1" evidence="15">
    <location>
        <begin position="84"/>
        <end position="367"/>
    </location>
</feature>
<proteinExistence type="inferred from homology"/>
<dbReference type="RefSeq" id="XP_004497307.1">
    <property type="nucleotide sequence ID" value="XM_004497250.3"/>
</dbReference>
<organism evidence="16 17">
    <name type="scientific">Cicer arietinum</name>
    <name type="common">Chickpea</name>
    <name type="synonym">Garbanzo</name>
    <dbReference type="NCBI Taxonomy" id="3827"/>
    <lineage>
        <taxon>Eukaryota</taxon>
        <taxon>Viridiplantae</taxon>
        <taxon>Streptophyta</taxon>
        <taxon>Embryophyta</taxon>
        <taxon>Tracheophyta</taxon>
        <taxon>Spermatophyta</taxon>
        <taxon>Magnoliopsida</taxon>
        <taxon>eudicotyledons</taxon>
        <taxon>Gunneridae</taxon>
        <taxon>Pentapetalae</taxon>
        <taxon>rosids</taxon>
        <taxon>fabids</taxon>
        <taxon>Fabales</taxon>
        <taxon>Fabaceae</taxon>
        <taxon>Papilionoideae</taxon>
        <taxon>50 kb inversion clade</taxon>
        <taxon>NPAAA clade</taxon>
        <taxon>Hologalegina</taxon>
        <taxon>IRL clade</taxon>
        <taxon>Cicereae</taxon>
        <taxon>Cicer</taxon>
    </lineage>
</organism>
<dbReference type="Gene3D" id="3.40.50.300">
    <property type="entry name" value="P-loop containing nucleotide triphosphate hydrolases"/>
    <property type="match status" value="2"/>
</dbReference>
<dbReference type="FunFam" id="1.20.1560.10:FF:000021">
    <property type="entry name" value="ABC transporter B family member 6"/>
    <property type="match status" value="1"/>
</dbReference>
<feature type="transmembrane region" description="Helical" evidence="13">
    <location>
        <begin position="945"/>
        <end position="965"/>
    </location>
</feature>
<dbReference type="SUPFAM" id="SSF52540">
    <property type="entry name" value="P-loop containing nucleoside triphosphate hydrolases"/>
    <property type="match status" value="2"/>
</dbReference>
<dbReference type="SUPFAM" id="SSF90123">
    <property type="entry name" value="ABC transporter transmembrane region"/>
    <property type="match status" value="2"/>
</dbReference>
<keyword evidence="4 13" id="KW-0812">Transmembrane</keyword>
<protein>
    <submittedName>
        <fullName evidence="17">ABC transporter B family member 20</fullName>
    </submittedName>
</protein>
<feature type="compositionally biased region" description="Basic and acidic residues" evidence="12">
    <location>
        <begin position="658"/>
        <end position="669"/>
    </location>
</feature>
<evidence type="ECO:0000256" key="2">
    <source>
        <dbReference type="ARBA" id="ARBA00007577"/>
    </source>
</evidence>
<evidence type="ECO:0000256" key="8">
    <source>
        <dbReference type="ARBA" id="ARBA00022989"/>
    </source>
</evidence>
<feature type="transmembrane region" description="Helical" evidence="13">
    <location>
        <begin position="820"/>
        <end position="849"/>
    </location>
</feature>
<feature type="transmembrane region" description="Helical" evidence="13">
    <location>
        <begin position="341"/>
        <end position="359"/>
    </location>
</feature>
<comment type="catalytic activity">
    <reaction evidence="11">
        <text>(indol-3-yl)acetate(in) + ATP + H2O = (indol-3-yl)acetate(out) + ADP + phosphate + H(+)</text>
        <dbReference type="Rhea" id="RHEA:84235"/>
        <dbReference type="ChEBI" id="CHEBI:15377"/>
        <dbReference type="ChEBI" id="CHEBI:15378"/>
        <dbReference type="ChEBI" id="CHEBI:30616"/>
        <dbReference type="ChEBI" id="CHEBI:30854"/>
        <dbReference type="ChEBI" id="CHEBI:43474"/>
        <dbReference type="ChEBI" id="CHEBI:456216"/>
    </reaction>
    <physiologicalReaction direction="left-to-right" evidence="11">
        <dbReference type="Rhea" id="RHEA:84236"/>
    </physiologicalReaction>
</comment>
<dbReference type="InterPro" id="IPR011527">
    <property type="entry name" value="ABC1_TM_dom"/>
</dbReference>
<keyword evidence="16" id="KW-1185">Reference proteome</keyword>
<keyword evidence="6" id="KW-0547">Nucleotide-binding</keyword>
<feature type="domain" description="ABC transporter" evidence="14">
    <location>
        <begin position="1147"/>
        <end position="1379"/>
    </location>
</feature>
<dbReference type="InterPro" id="IPR027417">
    <property type="entry name" value="P-loop_NTPase"/>
</dbReference>
<dbReference type="KEGG" id="cam:101495002"/>
<evidence type="ECO:0000313" key="17">
    <source>
        <dbReference type="RefSeq" id="XP_004497307.1"/>
    </source>
</evidence>
<keyword evidence="10" id="KW-0325">Glycoprotein</keyword>
<reference evidence="17" key="2">
    <citation type="submission" date="2025-08" db="UniProtKB">
        <authorList>
            <consortium name="RefSeq"/>
        </authorList>
    </citation>
    <scope>IDENTIFICATION</scope>
    <source>
        <tissue evidence="17">Etiolated seedlings</tissue>
    </source>
</reference>
<evidence type="ECO:0000313" key="16">
    <source>
        <dbReference type="Proteomes" id="UP000087171"/>
    </source>
</evidence>
<dbReference type="SMR" id="A0A1S2Y0A0"/>
<evidence type="ECO:0000256" key="1">
    <source>
        <dbReference type="ARBA" id="ARBA00004141"/>
    </source>
</evidence>
<feature type="domain" description="ABC transmembrane type-1" evidence="15">
    <location>
        <begin position="824"/>
        <end position="1071"/>
    </location>
</feature>
<feature type="transmembrane region" description="Helical" evidence="13">
    <location>
        <begin position="971"/>
        <end position="994"/>
    </location>
</feature>
<dbReference type="InterPro" id="IPR039421">
    <property type="entry name" value="Type_1_exporter"/>
</dbReference>
<dbReference type="Pfam" id="PF00664">
    <property type="entry name" value="ABC_membrane"/>
    <property type="match status" value="2"/>
</dbReference>
<dbReference type="OrthoDB" id="6500128at2759"/>
<feature type="transmembrane region" description="Helical" evidence="13">
    <location>
        <begin position="1090"/>
        <end position="1111"/>
    </location>
</feature>
<dbReference type="InterPro" id="IPR003439">
    <property type="entry name" value="ABC_transporter-like_ATP-bd"/>
</dbReference>
<dbReference type="PROSITE" id="PS50929">
    <property type="entry name" value="ABC_TM1F"/>
    <property type="match status" value="2"/>
</dbReference>
<feature type="region of interest" description="Disordered" evidence="12">
    <location>
        <begin position="697"/>
        <end position="789"/>
    </location>
</feature>
<dbReference type="PANTHER" id="PTHR24222:SF52">
    <property type="entry name" value="ABC TRANSPORTER B FAMILY MEMBER 20-RELATED"/>
    <property type="match status" value="1"/>
</dbReference>
<gene>
    <name evidence="17" type="primary">LOC101495002</name>
</gene>
<dbReference type="GO" id="GO:0005886">
    <property type="term" value="C:plasma membrane"/>
    <property type="evidence" value="ECO:0007669"/>
    <property type="project" value="TreeGrafter"/>
</dbReference>
<dbReference type="PROSITE" id="PS50893">
    <property type="entry name" value="ABC_TRANSPORTER_2"/>
    <property type="match status" value="2"/>
</dbReference>
<dbReference type="eggNOG" id="KOG0055">
    <property type="taxonomic scope" value="Eukaryota"/>
</dbReference>
<dbReference type="Proteomes" id="UP000087171">
    <property type="component" value="Chromosome Ca4"/>
</dbReference>
<dbReference type="InterPro" id="IPR036640">
    <property type="entry name" value="ABC1_TM_sf"/>
</dbReference>
<feature type="domain" description="ABC transporter" evidence="14">
    <location>
        <begin position="400"/>
        <end position="635"/>
    </location>
</feature>
<evidence type="ECO:0000256" key="6">
    <source>
        <dbReference type="ARBA" id="ARBA00022741"/>
    </source>
</evidence>
<dbReference type="GO" id="GO:0140359">
    <property type="term" value="F:ABC-type transporter activity"/>
    <property type="evidence" value="ECO:0007669"/>
    <property type="project" value="InterPro"/>
</dbReference>
<feature type="transmembrane region" description="Helical" evidence="13">
    <location>
        <begin position="80"/>
        <end position="103"/>
    </location>
</feature>
<evidence type="ECO:0000256" key="4">
    <source>
        <dbReference type="ARBA" id="ARBA00022692"/>
    </source>
</evidence>
<comment type="similarity">
    <text evidence="2">Belongs to the ABC transporter superfamily. ABCB family. Multidrug resistance exporter (TC 3.A.1.201) subfamily.</text>
</comment>
<dbReference type="FunFam" id="1.20.1560.10:FF:000049">
    <property type="entry name" value="ABC transporter B family member 6"/>
    <property type="match status" value="1"/>
</dbReference>
<reference evidence="16" key="1">
    <citation type="journal article" date="2013" name="Nat. Biotechnol.">
        <title>Draft genome sequence of chickpea (Cicer arietinum) provides a resource for trait improvement.</title>
        <authorList>
            <person name="Varshney R.K."/>
            <person name="Song C."/>
            <person name="Saxena R.K."/>
            <person name="Azam S."/>
            <person name="Yu S."/>
            <person name="Sharpe A.G."/>
            <person name="Cannon S."/>
            <person name="Baek J."/>
            <person name="Rosen B.D."/>
            <person name="Tar'an B."/>
            <person name="Millan T."/>
            <person name="Zhang X."/>
            <person name="Ramsay L.D."/>
            <person name="Iwata A."/>
            <person name="Wang Y."/>
            <person name="Nelson W."/>
            <person name="Farmer A.D."/>
            <person name="Gaur P.M."/>
            <person name="Soderlund C."/>
            <person name="Penmetsa R.V."/>
            <person name="Xu C."/>
            <person name="Bharti A.K."/>
            <person name="He W."/>
            <person name="Winter P."/>
            <person name="Zhao S."/>
            <person name="Hane J.K."/>
            <person name="Carrasquilla-Garcia N."/>
            <person name="Condie J.A."/>
            <person name="Upadhyaya H.D."/>
            <person name="Luo M.C."/>
            <person name="Thudi M."/>
            <person name="Gowda C.L."/>
            <person name="Singh N.P."/>
            <person name="Lichtenzveig J."/>
            <person name="Gali K.K."/>
            <person name="Rubio J."/>
            <person name="Nadarajan N."/>
            <person name="Dolezel J."/>
            <person name="Bansal K.C."/>
            <person name="Xu X."/>
            <person name="Edwards D."/>
            <person name="Zhang G."/>
            <person name="Kahl G."/>
            <person name="Gil J."/>
            <person name="Singh K.B."/>
            <person name="Datta S.K."/>
            <person name="Jackson S.A."/>
            <person name="Wang J."/>
            <person name="Cook D.R."/>
        </authorList>
    </citation>
    <scope>NUCLEOTIDE SEQUENCE [LARGE SCALE GENOMIC DNA]</scope>
    <source>
        <strain evidence="16">cv. CDC Frontier</strain>
    </source>
</reference>
<keyword evidence="5" id="KW-0677">Repeat</keyword>
<evidence type="ECO:0000256" key="7">
    <source>
        <dbReference type="ARBA" id="ARBA00022840"/>
    </source>
</evidence>
<dbReference type="GeneID" id="101495002"/>
<feature type="transmembrane region" description="Helical" evidence="13">
    <location>
        <begin position="299"/>
        <end position="326"/>
    </location>
</feature>